<comment type="caution">
    <text evidence="2">The sequence shown here is derived from an EMBL/GenBank/DDBJ whole genome shotgun (WGS) entry which is preliminary data.</text>
</comment>
<reference evidence="2" key="1">
    <citation type="submission" date="2023-07" db="EMBL/GenBank/DDBJ databases">
        <authorList>
            <consortium name="CYATHOMIX"/>
        </authorList>
    </citation>
    <scope>NUCLEOTIDE SEQUENCE</scope>
    <source>
        <strain evidence="2">N/A</strain>
    </source>
</reference>
<accession>A0AA36M4E2</accession>
<feature type="region of interest" description="Disordered" evidence="1">
    <location>
        <begin position="1"/>
        <end position="23"/>
    </location>
</feature>
<proteinExistence type="predicted"/>
<name>A0AA36M4E2_CYLNA</name>
<dbReference type="AlphaFoldDB" id="A0AA36M4E2"/>
<dbReference type="Proteomes" id="UP001176961">
    <property type="component" value="Unassembled WGS sequence"/>
</dbReference>
<feature type="compositionally biased region" description="Polar residues" evidence="1">
    <location>
        <begin position="1"/>
        <end position="17"/>
    </location>
</feature>
<evidence type="ECO:0000313" key="3">
    <source>
        <dbReference type="Proteomes" id="UP001176961"/>
    </source>
</evidence>
<organism evidence="2 3">
    <name type="scientific">Cylicocyclus nassatus</name>
    <name type="common">Nematode worm</name>
    <dbReference type="NCBI Taxonomy" id="53992"/>
    <lineage>
        <taxon>Eukaryota</taxon>
        <taxon>Metazoa</taxon>
        <taxon>Ecdysozoa</taxon>
        <taxon>Nematoda</taxon>
        <taxon>Chromadorea</taxon>
        <taxon>Rhabditida</taxon>
        <taxon>Rhabditina</taxon>
        <taxon>Rhabditomorpha</taxon>
        <taxon>Strongyloidea</taxon>
        <taxon>Strongylidae</taxon>
        <taxon>Cylicocyclus</taxon>
    </lineage>
</organism>
<protein>
    <submittedName>
        <fullName evidence="2">Uncharacterized protein</fullName>
    </submittedName>
</protein>
<keyword evidence="3" id="KW-1185">Reference proteome</keyword>
<gene>
    <name evidence="2" type="ORF">CYNAS_LOCUS9483</name>
</gene>
<sequence length="197" mass="22659">MYETKPSTMTGEETSNEYVDFDTSDEIETKSGIVAGDTDSEVIRRLTSIETKLAVMEERLSSVEHIEEMLSEILRRLPATDTGEISYTHTSPEFVAQLRTLKGSNVTQFALDLEAEIYKDDATELDLPLERRLKTKDKVIFLRQCVNEYYSVPQHLKEATWKRVREALDSRVRRLRKRVRDVQGNPSSQPNLDGLNF</sequence>
<evidence type="ECO:0000256" key="1">
    <source>
        <dbReference type="SAM" id="MobiDB-lite"/>
    </source>
</evidence>
<dbReference type="EMBL" id="CATQJL010000223">
    <property type="protein sequence ID" value="CAJ0597500.1"/>
    <property type="molecule type" value="Genomic_DNA"/>
</dbReference>
<evidence type="ECO:0000313" key="2">
    <source>
        <dbReference type="EMBL" id="CAJ0597500.1"/>
    </source>
</evidence>